<dbReference type="Gene3D" id="3.30.1490.20">
    <property type="entry name" value="ATP-grasp fold, A domain"/>
    <property type="match status" value="1"/>
</dbReference>
<evidence type="ECO:0000259" key="5">
    <source>
        <dbReference type="PROSITE" id="PS50975"/>
    </source>
</evidence>
<evidence type="ECO:0000256" key="3">
    <source>
        <dbReference type="ARBA" id="ARBA00022840"/>
    </source>
</evidence>
<organism evidence="6 7">
    <name type="scientific">Marinobacter panjinensis</name>
    <dbReference type="NCBI Taxonomy" id="2576384"/>
    <lineage>
        <taxon>Bacteria</taxon>
        <taxon>Pseudomonadati</taxon>
        <taxon>Pseudomonadota</taxon>
        <taxon>Gammaproteobacteria</taxon>
        <taxon>Pseudomonadales</taxon>
        <taxon>Marinobacteraceae</taxon>
        <taxon>Marinobacter</taxon>
    </lineage>
</organism>
<keyword evidence="7" id="KW-1185">Reference proteome</keyword>
<dbReference type="PROSITE" id="PS50975">
    <property type="entry name" value="ATP_GRASP"/>
    <property type="match status" value="1"/>
</dbReference>
<dbReference type="InterPro" id="IPR011761">
    <property type="entry name" value="ATP-grasp"/>
</dbReference>
<dbReference type="AlphaFoldDB" id="A0A4U6R4I4"/>
<accession>A0A4U6R4I4</accession>
<dbReference type="InterPro" id="IPR005479">
    <property type="entry name" value="CPAse_ATP-bd"/>
</dbReference>
<dbReference type="InterPro" id="IPR052032">
    <property type="entry name" value="ATP-dep_AA_Ligase"/>
</dbReference>
<dbReference type="EMBL" id="SZYH01000001">
    <property type="protein sequence ID" value="TKV67196.1"/>
    <property type="molecule type" value="Genomic_DNA"/>
</dbReference>
<reference evidence="6 7" key="1">
    <citation type="submission" date="2019-05" db="EMBL/GenBank/DDBJ databases">
        <title>Marinobacter panjinensis sp. nov., a moderately halophilic bacterium isolated from sea tidal flat environment.</title>
        <authorList>
            <person name="Yang W."/>
            <person name="An M."/>
            <person name="He W."/>
            <person name="Luo X."/>
            <person name="Zhu L."/>
            <person name="Chen G."/>
            <person name="Zhang Y."/>
            <person name="Wang Y."/>
        </authorList>
    </citation>
    <scope>NUCLEOTIDE SEQUENCE [LARGE SCALE GENOMIC DNA]</scope>
    <source>
        <strain evidence="6 7">PJ-16</strain>
    </source>
</reference>
<dbReference type="PANTHER" id="PTHR43585">
    <property type="entry name" value="FUMIPYRROLE BIOSYNTHESIS PROTEIN C"/>
    <property type="match status" value="1"/>
</dbReference>
<dbReference type="InterPro" id="IPR013815">
    <property type="entry name" value="ATP_grasp_subdomain_1"/>
</dbReference>
<dbReference type="GO" id="GO:0046872">
    <property type="term" value="F:metal ion binding"/>
    <property type="evidence" value="ECO:0007669"/>
    <property type="project" value="InterPro"/>
</dbReference>
<evidence type="ECO:0000256" key="1">
    <source>
        <dbReference type="ARBA" id="ARBA00022598"/>
    </source>
</evidence>
<feature type="domain" description="ATP-grasp" evidence="5">
    <location>
        <begin position="125"/>
        <end position="324"/>
    </location>
</feature>
<evidence type="ECO:0000256" key="4">
    <source>
        <dbReference type="PROSITE-ProRule" id="PRU00409"/>
    </source>
</evidence>
<comment type="caution">
    <text evidence="6">The sequence shown here is derived from an EMBL/GenBank/DDBJ whole genome shotgun (WGS) entry which is preliminary data.</text>
</comment>
<dbReference type="Proteomes" id="UP000308488">
    <property type="component" value="Unassembled WGS sequence"/>
</dbReference>
<gene>
    <name evidence="6" type="ORF">FDP08_03380</name>
</gene>
<dbReference type="GO" id="GO:0005524">
    <property type="term" value="F:ATP binding"/>
    <property type="evidence" value="ECO:0007669"/>
    <property type="project" value="UniProtKB-UniRule"/>
</dbReference>
<dbReference type="SUPFAM" id="SSF56059">
    <property type="entry name" value="Glutathione synthetase ATP-binding domain-like"/>
    <property type="match status" value="1"/>
</dbReference>
<name>A0A4U6R4I4_9GAMM</name>
<dbReference type="Gene3D" id="3.30.470.20">
    <property type="entry name" value="ATP-grasp fold, B domain"/>
    <property type="match status" value="1"/>
</dbReference>
<proteinExistence type="predicted"/>
<keyword evidence="2 4" id="KW-0547">Nucleotide-binding</keyword>
<keyword evidence="1" id="KW-0436">Ligase</keyword>
<evidence type="ECO:0000313" key="7">
    <source>
        <dbReference type="Proteomes" id="UP000308488"/>
    </source>
</evidence>
<dbReference type="GO" id="GO:0016874">
    <property type="term" value="F:ligase activity"/>
    <property type="evidence" value="ECO:0007669"/>
    <property type="project" value="UniProtKB-KW"/>
</dbReference>
<sequence length="425" mass="47932">MTRVAALTDRLVYLMDCEQRCAEGVLYSLTSHGYRVIGLTTSTFFPMRFSWHLDTWLRSPALNESFEKYFDFLKGLPEKGVIVPSGDLSVKFLSRYATRLEAEGFLLNVPAQDSLDTLFDKYSCNRACAAMGIPVARTFSITEIEQDPAIIDSLRWPVVVKPTALAGGNYRKVGARSGLASAIGEIRQAVEKESVRLNESGVVVQEWVDSGMEDNWSCEVYYNRAGQLVDSVTIKRVRTSLSKQGTPTSRMYCGVLEPEARLVKRTEELLSAYKWRGFAHVEYIYSRQDDEFYLTEVNPRLPGYAYLLSASGHEHGWFYAADLSGETFHVNGKSRGVTYFETLRYPGDITDGVINSLRGNLDFGSLIASYVRAFRSRDQVVVDHFNAKDLGLTLGLVLTNIKSFFDKSVSYIKRRIRRHGVVRKA</sequence>
<dbReference type="OrthoDB" id="9765608at2"/>
<evidence type="ECO:0000256" key="2">
    <source>
        <dbReference type="ARBA" id="ARBA00022741"/>
    </source>
</evidence>
<dbReference type="PANTHER" id="PTHR43585:SF2">
    <property type="entry name" value="ATP-GRASP ENZYME FSQD"/>
    <property type="match status" value="1"/>
</dbReference>
<evidence type="ECO:0000313" key="6">
    <source>
        <dbReference type="EMBL" id="TKV67196.1"/>
    </source>
</evidence>
<keyword evidence="3 4" id="KW-0067">ATP-binding</keyword>
<dbReference type="Pfam" id="PF02786">
    <property type="entry name" value="CPSase_L_D2"/>
    <property type="match status" value="1"/>
</dbReference>
<protein>
    <recommendedName>
        <fullName evidence="5">ATP-grasp domain-containing protein</fullName>
    </recommendedName>
</protein>
<dbReference type="RefSeq" id="WP_137434616.1">
    <property type="nucleotide sequence ID" value="NZ_JANRHC010000005.1"/>
</dbReference>